<feature type="chain" id="PRO_5012910792" description="TonB-dependent Receptor Plug Domain" evidence="1">
    <location>
        <begin position="22"/>
        <end position="794"/>
    </location>
</feature>
<dbReference type="Gene3D" id="2.60.40.1930">
    <property type="match status" value="1"/>
</dbReference>
<organism evidence="2 3">
    <name type="scientific">Sediminibacterium ginsengisoli</name>
    <dbReference type="NCBI Taxonomy" id="413434"/>
    <lineage>
        <taxon>Bacteria</taxon>
        <taxon>Pseudomonadati</taxon>
        <taxon>Bacteroidota</taxon>
        <taxon>Chitinophagia</taxon>
        <taxon>Chitinophagales</taxon>
        <taxon>Chitinophagaceae</taxon>
        <taxon>Sediminibacterium</taxon>
    </lineage>
</organism>
<feature type="signal peptide" evidence="1">
    <location>
        <begin position="1"/>
        <end position="21"/>
    </location>
</feature>
<dbReference type="AlphaFoldDB" id="A0A1T4JQR7"/>
<dbReference type="STRING" id="413434.SAMN04488132_10192"/>
<keyword evidence="1" id="KW-0732">Signal</keyword>
<dbReference type="Proteomes" id="UP000190888">
    <property type="component" value="Unassembled WGS sequence"/>
</dbReference>
<dbReference type="OrthoDB" id="679547at2"/>
<dbReference type="EMBL" id="FUWH01000001">
    <property type="protein sequence ID" value="SJZ32516.1"/>
    <property type="molecule type" value="Genomic_DNA"/>
</dbReference>
<gene>
    <name evidence="2" type="ORF">SAMN04488132_10192</name>
</gene>
<dbReference type="RefSeq" id="WP_078829453.1">
    <property type="nucleotide sequence ID" value="NZ_FUWH01000001.1"/>
</dbReference>
<protein>
    <recommendedName>
        <fullName evidence="4">TonB-dependent Receptor Plug Domain</fullName>
    </recommendedName>
</protein>
<evidence type="ECO:0008006" key="4">
    <source>
        <dbReference type="Google" id="ProtNLM"/>
    </source>
</evidence>
<evidence type="ECO:0000313" key="3">
    <source>
        <dbReference type="Proteomes" id="UP000190888"/>
    </source>
</evidence>
<reference evidence="2 3" key="1">
    <citation type="submission" date="2017-02" db="EMBL/GenBank/DDBJ databases">
        <authorList>
            <person name="Peterson S.W."/>
        </authorList>
    </citation>
    <scope>NUCLEOTIDE SEQUENCE [LARGE SCALE GENOMIC DNA]</scope>
    <source>
        <strain evidence="2 3">DSM 22335</strain>
    </source>
</reference>
<sequence>MYNCKSLAFAAGLLLICNSLAAQKTDAVINEYAINYPNERIYVHFDNSLYVPGDTVWYKVYTMAGFLPTSFSKNVYIDWSDQSGKVLAHQLLALENATAAAQFVIPENFTGNALFTTAYTKWMLNGDPDFLFRRQLSVVTGTPPKPEERQAIKTSLNFFPEGGYGVSGLGSRLALKATDQWGNPAEVRGIIKDDQQKTIDSFATTHNGMGQLEITAQPGVKYTAEWIAADGKIQRTALPAFKQDGILLKVDNVPGHKKVRISTLPGKQQLYKDYRLLVTMQQRVVYMTTLQFKDNHPFVEINIPVSELPSGIMVVSLLAANWQPVAERISFVYDRNSVLYPGMKIIRRQPEARALNELELLYHDTFPASMSVSVTDAALADTTATDNNIVSSLLLSEELKGRIYDPAYYFSDSSEEIKSNMDLVMLTNGWRNYNWQKIVQRTKPVFQYAPDTTYMVFSGQIRNVPFRIMRKDVGLISFSFKDAKPVERKDLLFKKDGSFTDSSLIIFDTAKLTYRFPMDKTGLVTSDILFFRDKVPAPLSVTPWQQRMPGSKVLPGITVPGYDSLVKQLTILPNVVVKSKAQPALSTADELEQLYAGDLAKNAPGYKYDIENDPGTTGHTNIMNYLLGRVPGLISGRNGPQFMRVSRLNTGEISYFLNDMVTDFENISTIHPSDIAFVKAIPGYYVGAPNGGSSGSILIYTKKDYVAGKMRRKEILVEGYTVTRQFYQPDYSQTTSPAPDNRRTLYWNPNLTRDAASKAYKFAFYNNDHSRRLKVIIEGVNTDGKLIRSEKLIE</sequence>
<proteinExistence type="predicted"/>
<evidence type="ECO:0000256" key="1">
    <source>
        <dbReference type="SAM" id="SignalP"/>
    </source>
</evidence>
<accession>A0A1T4JQR7</accession>
<evidence type="ECO:0000313" key="2">
    <source>
        <dbReference type="EMBL" id="SJZ32516.1"/>
    </source>
</evidence>
<keyword evidence="3" id="KW-1185">Reference proteome</keyword>
<name>A0A1T4JQR7_9BACT</name>